<dbReference type="GO" id="GO:0016020">
    <property type="term" value="C:membrane"/>
    <property type="evidence" value="ECO:0007669"/>
    <property type="project" value="UniProtKB-SubCell"/>
</dbReference>
<dbReference type="InterPro" id="IPR050925">
    <property type="entry name" value="Rhomboid_protease_S54"/>
</dbReference>
<proteinExistence type="inferred from homology"/>
<accession>A0A940DLS7</accession>
<evidence type="ECO:0000256" key="2">
    <source>
        <dbReference type="ARBA" id="ARBA00009045"/>
    </source>
</evidence>
<evidence type="ECO:0000313" key="10">
    <source>
        <dbReference type="EMBL" id="MBO8440127.1"/>
    </source>
</evidence>
<feature type="transmembrane region" description="Helical" evidence="7">
    <location>
        <begin position="21"/>
        <end position="49"/>
    </location>
</feature>
<dbReference type="PANTHER" id="PTHR43731">
    <property type="entry name" value="RHOMBOID PROTEASE"/>
    <property type="match status" value="1"/>
</dbReference>
<feature type="domain" description="Peptidase S54 rhomboid" evidence="8">
    <location>
        <begin position="64"/>
        <end position="213"/>
    </location>
</feature>
<comment type="subcellular location">
    <subcellularLocation>
        <location evidence="1">Membrane</location>
        <topology evidence="1">Multi-pass membrane protein</topology>
    </subcellularLocation>
</comment>
<dbReference type="GO" id="GO:0006508">
    <property type="term" value="P:proteolysis"/>
    <property type="evidence" value="ECO:0007669"/>
    <property type="project" value="UniProtKB-KW"/>
</dbReference>
<evidence type="ECO:0000256" key="3">
    <source>
        <dbReference type="ARBA" id="ARBA00022692"/>
    </source>
</evidence>
<dbReference type="PANTHER" id="PTHR43731:SF14">
    <property type="entry name" value="PRESENILIN-ASSOCIATED RHOMBOID-LIKE PROTEIN, MITOCHONDRIAL"/>
    <property type="match status" value="1"/>
</dbReference>
<feature type="transmembrane region" description="Helical" evidence="7">
    <location>
        <begin position="195"/>
        <end position="212"/>
    </location>
</feature>
<comment type="similarity">
    <text evidence="2">Belongs to the peptidase S54 family.</text>
</comment>
<keyword evidence="10" id="KW-0645">Protease</keyword>
<comment type="caution">
    <text evidence="10">The sequence shown here is derived from an EMBL/GenBank/DDBJ whole genome shotgun (WGS) entry which is preliminary data.</text>
</comment>
<name>A0A940DLS7_9BACT</name>
<dbReference type="InterPro" id="IPR046483">
    <property type="entry name" value="DUF6576"/>
</dbReference>
<evidence type="ECO:0000259" key="9">
    <source>
        <dbReference type="Pfam" id="PF20216"/>
    </source>
</evidence>
<evidence type="ECO:0000256" key="6">
    <source>
        <dbReference type="ARBA" id="ARBA00023136"/>
    </source>
</evidence>
<evidence type="ECO:0000313" key="11">
    <source>
        <dbReference type="Proteomes" id="UP000712007"/>
    </source>
</evidence>
<evidence type="ECO:0000256" key="4">
    <source>
        <dbReference type="ARBA" id="ARBA00022801"/>
    </source>
</evidence>
<dbReference type="Proteomes" id="UP000712007">
    <property type="component" value="Unassembled WGS sequence"/>
</dbReference>
<evidence type="ECO:0000259" key="8">
    <source>
        <dbReference type="Pfam" id="PF01694"/>
    </source>
</evidence>
<organism evidence="10 11">
    <name type="scientific">Candidatus Aphodosoma intestinipullorum</name>
    <dbReference type="NCBI Taxonomy" id="2840674"/>
    <lineage>
        <taxon>Bacteria</taxon>
        <taxon>Pseudomonadati</taxon>
        <taxon>Bacteroidota</taxon>
        <taxon>Bacteroidia</taxon>
        <taxon>Bacteroidales</taxon>
        <taxon>Candidatus Aphodosoma</taxon>
    </lineage>
</organism>
<keyword evidence="4" id="KW-0378">Hydrolase</keyword>
<feature type="transmembrane region" description="Helical" evidence="7">
    <location>
        <begin position="69"/>
        <end position="93"/>
    </location>
</feature>
<protein>
    <submittedName>
        <fullName evidence="10">Rhomboid family intramembrane serine protease</fullName>
    </submittedName>
</protein>
<dbReference type="GO" id="GO:0004252">
    <property type="term" value="F:serine-type endopeptidase activity"/>
    <property type="evidence" value="ECO:0007669"/>
    <property type="project" value="InterPro"/>
</dbReference>
<reference evidence="10" key="1">
    <citation type="submission" date="2020-10" db="EMBL/GenBank/DDBJ databases">
        <authorList>
            <person name="Gilroy R."/>
        </authorList>
    </citation>
    <scope>NUCLEOTIDE SEQUENCE</scope>
    <source>
        <strain evidence="10">3924</strain>
    </source>
</reference>
<evidence type="ECO:0000256" key="7">
    <source>
        <dbReference type="SAM" id="Phobius"/>
    </source>
</evidence>
<dbReference type="AlphaFoldDB" id="A0A940DLS7"/>
<evidence type="ECO:0000256" key="5">
    <source>
        <dbReference type="ARBA" id="ARBA00022989"/>
    </source>
</evidence>
<dbReference type="InterPro" id="IPR035952">
    <property type="entry name" value="Rhomboid-like_sf"/>
</dbReference>
<feature type="transmembrane region" description="Helical" evidence="7">
    <location>
        <begin position="105"/>
        <end position="127"/>
    </location>
</feature>
<gene>
    <name evidence="10" type="ORF">IAC51_05690</name>
</gene>
<dbReference type="Gene3D" id="1.20.1540.10">
    <property type="entry name" value="Rhomboid-like"/>
    <property type="match status" value="1"/>
</dbReference>
<sequence>MSDFWASIKRQFAEGSSMIRLLYINVGVFVVLKLVSVCMMLFNVSPVVFQSYLELPASLPLMIRQPWTLVTYMFMHLQVFHLFFNMLCLYWFGRIFLEYHSQKQLVGVYILGGLGGALFFLLAYNLFPYFRGEVYTSFLLGASASIMGVIVSAAMAAPNYPVRLFLLGEFKLKYMAVVMVLVSMLGVTSDNAGGEFAHLGGAFVGYLYAVSLRRGKDLSRPESKLIDKLTNLFRRKPKVKVYKDNRKYHYAKSDAEYNQEKAANNAAIDKILDKIKRSGYESLTAEEKRQLFDRSRNL</sequence>
<keyword evidence="3 7" id="KW-0812">Transmembrane</keyword>
<feature type="domain" description="DUF6576" evidence="9">
    <location>
        <begin position="254"/>
        <end position="296"/>
    </location>
</feature>
<feature type="transmembrane region" description="Helical" evidence="7">
    <location>
        <begin position="139"/>
        <end position="160"/>
    </location>
</feature>
<dbReference type="Pfam" id="PF20216">
    <property type="entry name" value="DUF6576"/>
    <property type="match status" value="1"/>
</dbReference>
<reference evidence="10" key="2">
    <citation type="journal article" date="2021" name="PeerJ">
        <title>Extensive microbial diversity within the chicken gut microbiome revealed by metagenomics and culture.</title>
        <authorList>
            <person name="Gilroy R."/>
            <person name="Ravi A."/>
            <person name="Getino M."/>
            <person name="Pursley I."/>
            <person name="Horton D.L."/>
            <person name="Alikhan N.F."/>
            <person name="Baker D."/>
            <person name="Gharbi K."/>
            <person name="Hall N."/>
            <person name="Watson M."/>
            <person name="Adriaenssens E.M."/>
            <person name="Foster-Nyarko E."/>
            <person name="Jarju S."/>
            <person name="Secka A."/>
            <person name="Antonio M."/>
            <person name="Oren A."/>
            <person name="Chaudhuri R.R."/>
            <person name="La Ragione R."/>
            <person name="Hildebrand F."/>
            <person name="Pallen M.J."/>
        </authorList>
    </citation>
    <scope>NUCLEOTIDE SEQUENCE</scope>
    <source>
        <strain evidence="10">3924</strain>
    </source>
</reference>
<dbReference type="EMBL" id="JADIMV010000099">
    <property type="protein sequence ID" value="MBO8440127.1"/>
    <property type="molecule type" value="Genomic_DNA"/>
</dbReference>
<dbReference type="Pfam" id="PF01694">
    <property type="entry name" value="Rhomboid"/>
    <property type="match status" value="1"/>
</dbReference>
<dbReference type="SUPFAM" id="SSF144091">
    <property type="entry name" value="Rhomboid-like"/>
    <property type="match status" value="1"/>
</dbReference>
<keyword evidence="5 7" id="KW-1133">Transmembrane helix</keyword>
<feature type="transmembrane region" description="Helical" evidence="7">
    <location>
        <begin position="172"/>
        <end position="189"/>
    </location>
</feature>
<dbReference type="InterPro" id="IPR022764">
    <property type="entry name" value="Peptidase_S54_rhomboid_dom"/>
</dbReference>
<keyword evidence="6 7" id="KW-0472">Membrane</keyword>
<evidence type="ECO:0000256" key="1">
    <source>
        <dbReference type="ARBA" id="ARBA00004141"/>
    </source>
</evidence>